<dbReference type="AlphaFoldDB" id="A0AAN8YG58"/>
<proteinExistence type="predicted"/>
<organism evidence="3 4">
    <name type="scientific">Solanum bulbocastanum</name>
    <name type="common">Wild potato</name>
    <dbReference type="NCBI Taxonomy" id="147425"/>
    <lineage>
        <taxon>Eukaryota</taxon>
        <taxon>Viridiplantae</taxon>
        <taxon>Streptophyta</taxon>
        <taxon>Embryophyta</taxon>
        <taxon>Tracheophyta</taxon>
        <taxon>Spermatophyta</taxon>
        <taxon>Magnoliopsida</taxon>
        <taxon>eudicotyledons</taxon>
        <taxon>Gunneridae</taxon>
        <taxon>Pentapetalae</taxon>
        <taxon>asterids</taxon>
        <taxon>lamiids</taxon>
        <taxon>Solanales</taxon>
        <taxon>Solanaceae</taxon>
        <taxon>Solanoideae</taxon>
        <taxon>Solaneae</taxon>
        <taxon>Solanum</taxon>
    </lineage>
</organism>
<protein>
    <submittedName>
        <fullName evidence="3">Uncharacterized protein</fullName>
    </submittedName>
</protein>
<sequence>MSISGGSFLYAPSITHPFRINPKSRIFQEIFFSIIISFSVSSEIRFSKKSNFEFFEPNLTIKGPLGSHQDHPATIQKSENQAKSRENPRTHCRTDLFTTSSKFQNDFISFFLFSLVLNRSRVQVPMLSLSFDVDKKTPSLLLPKRYTTSLLFILIFSWSFGLIFF</sequence>
<comment type="caution">
    <text evidence="3">The sequence shown here is derived from an EMBL/GenBank/DDBJ whole genome shotgun (WGS) entry which is preliminary data.</text>
</comment>
<evidence type="ECO:0000256" key="1">
    <source>
        <dbReference type="SAM" id="MobiDB-lite"/>
    </source>
</evidence>
<keyword evidence="4" id="KW-1185">Reference proteome</keyword>
<dbReference type="Proteomes" id="UP001371456">
    <property type="component" value="Unassembled WGS sequence"/>
</dbReference>
<evidence type="ECO:0000313" key="4">
    <source>
        <dbReference type="Proteomes" id="UP001371456"/>
    </source>
</evidence>
<dbReference type="EMBL" id="JBANQN010000004">
    <property type="protein sequence ID" value="KAK6791530.1"/>
    <property type="molecule type" value="Genomic_DNA"/>
</dbReference>
<feature type="region of interest" description="Disordered" evidence="1">
    <location>
        <begin position="65"/>
        <end position="89"/>
    </location>
</feature>
<evidence type="ECO:0000313" key="3">
    <source>
        <dbReference type="EMBL" id="KAK6791530.1"/>
    </source>
</evidence>
<gene>
    <name evidence="3" type="ORF">RDI58_010611</name>
</gene>
<keyword evidence="2" id="KW-1133">Transmembrane helix</keyword>
<accession>A0AAN8YG58</accession>
<name>A0AAN8YG58_SOLBU</name>
<keyword evidence="2" id="KW-0472">Membrane</keyword>
<feature type="transmembrane region" description="Helical" evidence="2">
    <location>
        <begin position="146"/>
        <end position="164"/>
    </location>
</feature>
<evidence type="ECO:0000256" key="2">
    <source>
        <dbReference type="SAM" id="Phobius"/>
    </source>
</evidence>
<reference evidence="3 4" key="1">
    <citation type="submission" date="2024-02" db="EMBL/GenBank/DDBJ databases">
        <title>de novo genome assembly of Solanum bulbocastanum strain 11H21.</title>
        <authorList>
            <person name="Hosaka A.J."/>
        </authorList>
    </citation>
    <scope>NUCLEOTIDE SEQUENCE [LARGE SCALE GENOMIC DNA]</scope>
    <source>
        <tissue evidence="3">Young leaves</tissue>
    </source>
</reference>
<feature type="compositionally biased region" description="Basic and acidic residues" evidence="1">
    <location>
        <begin position="80"/>
        <end position="89"/>
    </location>
</feature>
<keyword evidence="2" id="KW-0812">Transmembrane</keyword>